<gene>
    <name evidence="2" type="ORF">EEW87_001670</name>
</gene>
<keyword evidence="1" id="KW-0472">Membrane</keyword>
<dbReference type="RefSeq" id="WP_123091468.1">
    <property type="nucleotide sequence ID" value="NZ_JADALA010000002.1"/>
</dbReference>
<feature type="transmembrane region" description="Helical" evidence="1">
    <location>
        <begin position="144"/>
        <end position="163"/>
    </location>
</feature>
<keyword evidence="1" id="KW-1133">Transmembrane helix</keyword>
<evidence type="ECO:0000313" key="3">
    <source>
        <dbReference type="Proteomes" id="UP000271708"/>
    </source>
</evidence>
<dbReference type="AlphaFoldDB" id="A0A5P8FIF8"/>
<keyword evidence="1" id="KW-0812">Transmembrane</keyword>
<organism evidence="2 3">
    <name type="scientific">Janibacter melonis</name>
    <dbReference type="NCBI Taxonomy" id="262209"/>
    <lineage>
        <taxon>Bacteria</taxon>
        <taxon>Bacillati</taxon>
        <taxon>Actinomycetota</taxon>
        <taxon>Actinomycetes</taxon>
        <taxon>Micrococcales</taxon>
        <taxon>Intrasporangiaceae</taxon>
        <taxon>Janibacter</taxon>
    </lineage>
</organism>
<protein>
    <submittedName>
        <fullName evidence="2">Uncharacterized protein</fullName>
    </submittedName>
</protein>
<feature type="transmembrane region" description="Helical" evidence="1">
    <location>
        <begin position="52"/>
        <end position="70"/>
    </location>
</feature>
<accession>A0A5P8FIF8</accession>
<evidence type="ECO:0000313" key="2">
    <source>
        <dbReference type="EMBL" id="QFQ29315.2"/>
    </source>
</evidence>
<dbReference type="Proteomes" id="UP000271708">
    <property type="component" value="Chromosome"/>
</dbReference>
<name>A0A5P8FIF8_9MICO</name>
<proteinExistence type="predicted"/>
<feature type="transmembrane region" description="Helical" evidence="1">
    <location>
        <begin position="85"/>
        <end position="106"/>
    </location>
</feature>
<reference evidence="2 3" key="1">
    <citation type="submission" date="2019-09" db="EMBL/GenBank/DDBJ databases">
        <title>Complete Genome Sequence of Janibacter melonis M714 with both human health impact and industrial applications.</title>
        <authorList>
            <person name="Jin M."/>
            <person name="Zhao Q.R."/>
        </authorList>
    </citation>
    <scope>NUCLEOTIDE SEQUENCE [LARGE SCALE GENOMIC DNA]</scope>
    <source>
        <strain evidence="2 3">M714</strain>
    </source>
</reference>
<dbReference type="KEGG" id="jme:EEW87_001670"/>
<dbReference type="EMBL" id="CP044548">
    <property type="protein sequence ID" value="QFQ29315.2"/>
    <property type="molecule type" value="Genomic_DNA"/>
</dbReference>
<sequence length="166" mass="17998">MKVPGERADREVLTMSEELAERGEVLIGTTTYEPSVQEAEAMLQAVRKRADGWRNGVGATLTLVLASLAVKPGEGFMKYTGDTRVALMLLIGGSLLSALVALFLLVNAANGPTWLRELVGHEATPQRYLRRVVGARRDLRVGQGLWVVSLLLFCGAVLATWLTPLP</sequence>
<evidence type="ECO:0000256" key="1">
    <source>
        <dbReference type="SAM" id="Phobius"/>
    </source>
</evidence>